<evidence type="ECO:0000313" key="5">
    <source>
        <dbReference type="EMBL" id="AUC23867.1"/>
    </source>
</evidence>
<gene>
    <name evidence="5" type="ORF">BTO15_17975</name>
</gene>
<protein>
    <recommendedName>
        <fullName evidence="2">N-acetylmuramoyl-L-alanine amidase</fullName>
        <ecNumber evidence="2">3.5.1.28</ecNumber>
    </recommendedName>
</protein>
<evidence type="ECO:0000313" key="6">
    <source>
        <dbReference type="Proteomes" id="UP000232721"/>
    </source>
</evidence>
<dbReference type="RefSeq" id="WP_208889845.1">
    <property type="nucleotide sequence ID" value="NZ_CP019336.1"/>
</dbReference>
<evidence type="ECO:0000256" key="1">
    <source>
        <dbReference type="ARBA" id="ARBA00001561"/>
    </source>
</evidence>
<keyword evidence="6" id="KW-1185">Reference proteome</keyword>
<dbReference type="Proteomes" id="UP000232721">
    <property type="component" value="Chromosome"/>
</dbReference>
<comment type="catalytic activity">
    <reaction evidence="1">
        <text>Hydrolyzes the link between N-acetylmuramoyl residues and L-amino acid residues in certain cell-wall glycopeptides.</text>
        <dbReference type="EC" id="3.5.1.28"/>
    </reaction>
</comment>
<dbReference type="PANTHER" id="PTHR30404:SF0">
    <property type="entry name" value="N-ACETYLMURAMOYL-L-ALANINE AMIDASE AMIC"/>
    <property type="match status" value="1"/>
</dbReference>
<proteinExistence type="predicted"/>
<dbReference type="CDD" id="cd02696">
    <property type="entry name" value="MurNAc-LAA"/>
    <property type="match status" value="1"/>
</dbReference>
<name>A0ABN5F8H0_9FLAO</name>
<keyword evidence="3" id="KW-0378">Hydrolase</keyword>
<dbReference type="PANTHER" id="PTHR30404">
    <property type="entry name" value="N-ACETYLMURAMOYL-L-ALANINE AMIDASE"/>
    <property type="match status" value="1"/>
</dbReference>
<dbReference type="SUPFAM" id="SSF53187">
    <property type="entry name" value="Zn-dependent exopeptidases"/>
    <property type="match status" value="1"/>
</dbReference>
<dbReference type="EC" id="3.5.1.28" evidence="2"/>
<sequence>MKKVLKNVSFIFLLLKMCVIFGQENVKQKRILIDVGHGGNDSGAIGLNDMKEKDVVLNVALEIFRQNKQLDKPLDIYLSRYTDAFISLSDRTKLGKTLKADIFISMHCNHSNNPNARGIEVYVGKNLSENSKQSTWLAFQLQTVFKKQLGFESRGVKFANFQVLRESIDYYPAVLLELGFLSNLDECRYFANKQKIALIAQAILFTLKKIK</sequence>
<evidence type="ECO:0000256" key="3">
    <source>
        <dbReference type="ARBA" id="ARBA00022801"/>
    </source>
</evidence>
<feature type="domain" description="MurNAc-LAA" evidence="4">
    <location>
        <begin position="92"/>
        <end position="204"/>
    </location>
</feature>
<dbReference type="Pfam" id="PF01520">
    <property type="entry name" value="Amidase_3"/>
    <property type="match status" value="1"/>
</dbReference>
<evidence type="ECO:0000256" key="2">
    <source>
        <dbReference type="ARBA" id="ARBA00011901"/>
    </source>
</evidence>
<organism evidence="5 6">
    <name type="scientific">Polaribacter sejongensis</name>
    <dbReference type="NCBI Taxonomy" id="985043"/>
    <lineage>
        <taxon>Bacteria</taxon>
        <taxon>Pseudomonadati</taxon>
        <taxon>Bacteroidota</taxon>
        <taxon>Flavobacteriia</taxon>
        <taxon>Flavobacteriales</taxon>
        <taxon>Flavobacteriaceae</taxon>
    </lineage>
</organism>
<dbReference type="Gene3D" id="3.40.630.40">
    <property type="entry name" value="Zn-dependent exopeptidases"/>
    <property type="match status" value="1"/>
</dbReference>
<accession>A0ABN5F8H0</accession>
<dbReference type="SMART" id="SM00646">
    <property type="entry name" value="Ami_3"/>
    <property type="match status" value="1"/>
</dbReference>
<reference evidence="5 6" key="1">
    <citation type="submission" date="2017-02" db="EMBL/GenBank/DDBJ databases">
        <title>Trade-off between light-utilization and light-protection in marine flavobacteria.</title>
        <authorList>
            <person name="Kumagai Y."/>
            <person name="Yoshizawa S."/>
            <person name="Kogure K."/>
            <person name="Iwasaki W."/>
        </authorList>
    </citation>
    <scope>NUCLEOTIDE SEQUENCE [LARGE SCALE GENOMIC DNA]</scope>
    <source>
        <strain evidence="5 6">KCTC 23670</strain>
    </source>
</reference>
<dbReference type="InterPro" id="IPR050695">
    <property type="entry name" value="N-acetylmuramoyl_amidase_3"/>
</dbReference>
<dbReference type="EMBL" id="CP019336">
    <property type="protein sequence ID" value="AUC23867.1"/>
    <property type="molecule type" value="Genomic_DNA"/>
</dbReference>
<dbReference type="InterPro" id="IPR002508">
    <property type="entry name" value="MurNAc-LAA_cat"/>
</dbReference>
<evidence type="ECO:0000259" key="4">
    <source>
        <dbReference type="SMART" id="SM00646"/>
    </source>
</evidence>